<keyword evidence="12 17" id="KW-1133">Transmembrane helix</keyword>
<comment type="similarity">
    <text evidence="2">Belongs to the Ca(2+):cation antiporter (CaCA) (TC 2.A.19) family. SLC24A subfamily.</text>
</comment>
<accession>A0A6M2DWZ8</accession>
<feature type="transmembrane region" description="Helical" evidence="17">
    <location>
        <begin position="164"/>
        <end position="185"/>
    </location>
</feature>
<keyword evidence="10" id="KW-0769">Symport</keyword>
<proteinExistence type="inferred from homology"/>
<evidence type="ECO:0000256" key="14">
    <source>
        <dbReference type="ARBA" id="ARBA00023065"/>
    </source>
</evidence>
<evidence type="ECO:0000256" key="12">
    <source>
        <dbReference type="ARBA" id="ARBA00022989"/>
    </source>
</evidence>
<keyword evidence="6" id="KW-0109">Calcium transport</keyword>
<feature type="transmembrane region" description="Helical" evidence="17">
    <location>
        <begin position="558"/>
        <end position="579"/>
    </location>
</feature>
<dbReference type="PANTHER" id="PTHR10846:SF2">
    <property type="entry name" value="RE48874P"/>
    <property type="match status" value="1"/>
</dbReference>
<evidence type="ECO:0000256" key="10">
    <source>
        <dbReference type="ARBA" id="ARBA00022847"/>
    </source>
</evidence>
<keyword evidence="15 17" id="KW-0472">Membrane</keyword>
<dbReference type="EMBL" id="GIIL01006867">
    <property type="protein sequence ID" value="NOV50593.1"/>
    <property type="molecule type" value="Transcribed_RNA"/>
</dbReference>
<protein>
    <submittedName>
        <fullName evidence="20">Putative k+-dependent ca2+/na+ exchanger nckx1</fullName>
    </submittedName>
</protein>
<keyword evidence="3" id="KW-0813">Transport</keyword>
<feature type="transmembrane region" description="Helical" evidence="17">
    <location>
        <begin position="255"/>
        <end position="275"/>
    </location>
</feature>
<dbReference type="PANTHER" id="PTHR10846">
    <property type="entry name" value="SODIUM/POTASSIUM/CALCIUM EXCHANGER"/>
    <property type="match status" value="1"/>
</dbReference>
<evidence type="ECO:0000256" key="3">
    <source>
        <dbReference type="ARBA" id="ARBA00022448"/>
    </source>
</evidence>
<feature type="transmembrane region" description="Helical" evidence="17">
    <location>
        <begin position="197"/>
        <end position="220"/>
    </location>
</feature>
<dbReference type="GO" id="GO:0005886">
    <property type="term" value="C:plasma membrane"/>
    <property type="evidence" value="ECO:0007669"/>
    <property type="project" value="TreeGrafter"/>
</dbReference>
<evidence type="ECO:0000256" key="16">
    <source>
        <dbReference type="ARBA" id="ARBA00023201"/>
    </source>
</evidence>
<feature type="domain" description="Sodium/calcium exchanger membrane region" evidence="19">
    <location>
        <begin position="420"/>
        <end position="571"/>
    </location>
</feature>
<dbReference type="AlphaFoldDB" id="A0A6M2DWZ8"/>
<evidence type="ECO:0000256" key="5">
    <source>
        <dbReference type="ARBA" id="ARBA00022538"/>
    </source>
</evidence>
<dbReference type="Pfam" id="PF01699">
    <property type="entry name" value="Na_Ca_ex"/>
    <property type="match status" value="2"/>
</dbReference>
<evidence type="ECO:0000256" key="4">
    <source>
        <dbReference type="ARBA" id="ARBA00022449"/>
    </source>
</evidence>
<keyword evidence="8 18" id="KW-0732">Signal</keyword>
<keyword evidence="7 17" id="KW-0812">Transmembrane</keyword>
<keyword evidence="11" id="KW-0630">Potassium</keyword>
<evidence type="ECO:0000256" key="11">
    <source>
        <dbReference type="ARBA" id="ARBA00022958"/>
    </source>
</evidence>
<evidence type="ECO:0000256" key="7">
    <source>
        <dbReference type="ARBA" id="ARBA00022692"/>
    </source>
</evidence>
<evidence type="ECO:0000256" key="6">
    <source>
        <dbReference type="ARBA" id="ARBA00022568"/>
    </source>
</evidence>
<evidence type="ECO:0000256" key="9">
    <source>
        <dbReference type="ARBA" id="ARBA00022837"/>
    </source>
</evidence>
<feature type="transmembrane region" description="Helical" evidence="17">
    <location>
        <begin position="232"/>
        <end position="249"/>
    </location>
</feature>
<comment type="subcellular location">
    <subcellularLocation>
        <location evidence="1">Membrane</location>
        <topology evidence="1">Multi-pass membrane protein</topology>
    </subcellularLocation>
</comment>
<dbReference type="GO" id="GO:0015293">
    <property type="term" value="F:symporter activity"/>
    <property type="evidence" value="ECO:0007669"/>
    <property type="project" value="UniProtKB-KW"/>
</dbReference>
<organism evidence="20">
    <name type="scientific">Xenopsylla cheopis</name>
    <name type="common">Oriental rat flea</name>
    <name type="synonym">Pulex cheopis</name>
    <dbReference type="NCBI Taxonomy" id="163159"/>
    <lineage>
        <taxon>Eukaryota</taxon>
        <taxon>Metazoa</taxon>
        <taxon>Ecdysozoa</taxon>
        <taxon>Arthropoda</taxon>
        <taxon>Hexapoda</taxon>
        <taxon>Insecta</taxon>
        <taxon>Pterygota</taxon>
        <taxon>Neoptera</taxon>
        <taxon>Endopterygota</taxon>
        <taxon>Siphonaptera</taxon>
        <taxon>Pulicidae</taxon>
        <taxon>Xenopsyllinae</taxon>
        <taxon>Xenopsylla</taxon>
    </lineage>
</organism>
<evidence type="ECO:0000313" key="20">
    <source>
        <dbReference type="EMBL" id="NOV50593.1"/>
    </source>
</evidence>
<evidence type="ECO:0000256" key="15">
    <source>
        <dbReference type="ARBA" id="ARBA00023136"/>
    </source>
</evidence>
<feature type="chain" id="PRO_5027041394" evidence="18">
    <location>
        <begin position="22"/>
        <end position="582"/>
    </location>
</feature>
<keyword evidence="4" id="KW-0050">Antiport</keyword>
<feature type="domain" description="Sodium/calcium exchanger membrane region" evidence="19">
    <location>
        <begin position="133"/>
        <end position="275"/>
    </location>
</feature>
<feature type="transmembrane region" description="Helical" evidence="17">
    <location>
        <begin position="487"/>
        <end position="506"/>
    </location>
</feature>
<dbReference type="GO" id="GO:0006874">
    <property type="term" value="P:intracellular calcium ion homeostasis"/>
    <property type="evidence" value="ECO:0007669"/>
    <property type="project" value="TreeGrafter"/>
</dbReference>
<dbReference type="InterPro" id="IPR044880">
    <property type="entry name" value="NCX_ion-bd_dom_sf"/>
</dbReference>
<keyword evidence="16" id="KW-0739">Sodium transport</keyword>
<evidence type="ECO:0000256" key="13">
    <source>
        <dbReference type="ARBA" id="ARBA00023053"/>
    </source>
</evidence>
<dbReference type="GO" id="GO:0005262">
    <property type="term" value="F:calcium channel activity"/>
    <property type="evidence" value="ECO:0007669"/>
    <property type="project" value="TreeGrafter"/>
</dbReference>
<evidence type="ECO:0000256" key="1">
    <source>
        <dbReference type="ARBA" id="ARBA00004141"/>
    </source>
</evidence>
<evidence type="ECO:0000256" key="18">
    <source>
        <dbReference type="SAM" id="SignalP"/>
    </source>
</evidence>
<feature type="transmembrane region" description="Helical" evidence="17">
    <location>
        <begin position="421"/>
        <end position="448"/>
    </location>
</feature>
<dbReference type="Gene3D" id="1.20.1420.30">
    <property type="entry name" value="NCX, central ion-binding region"/>
    <property type="match status" value="2"/>
</dbReference>
<feature type="transmembrane region" description="Helical" evidence="17">
    <location>
        <begin position="129"/>
        <end position="152"/>
    </location>
</feature>
<feature type="transmembrane region" description="Helical" evidence="17">
    <location>
        <begin position="526"/>
        <end position="546"/>
    </location>
</feature>
<evidence type="ECO:0000256" key="17">
    <source>
        <dbReference type="SAM" id="Phobius"/>
    </source>
</evidence>
<keyword evidence="5" id="KW-0633">Potassium transport</keyword>
<dbReference type="NCBIfam" id="TIGR00367">
    <property type="entry name" value="calcium/sodium antiporter"/>
    <property type="match status" value="1"/>
</dbReference>
<sequence length="582" mass="64420">MNLLHVLPILLIISLKTVATAEVVTEIVIGSDEVEVTEIGLDVEEVYSVQGYNNSKEGLEYSNVNNDTTELDDPNLKVLTLHLRTYRKTIYKVLPNGTVFEDFTCVAPSSIEDFPEDLFTDEQLKKGAVILHFIAAVYCFTLLAVVCNDYFIPSVECICEDLHIAPNVAAATFMAVATSCPEFFVNVISTFVTESDMGLGTIVGSALFNTLGVGALGGLAASKAIRIERWPLIRDCVIYSVTIAMLVAISWDGVVYWYEAIALLVMYVFYFILMFQNDRIQRSITKLGSKLCKNNEVDICGGRCNDWDGNNNGDKTPPNGINNECYVSTEKPTSIPHNIVTAYIIPIEENEKHHNYEKANPLSENQLELPQTVSLKTRKSLWKIPESNTFKKLWWFYTWPIKMLLTITVPSPKTWRKLYPITFIMCIAWIGVNAYLVFWMVAVIGVTLGVPDSVMGMTFLAAGGCLPEAISIVIMSRKGIGGMGVSNSLGANTLAVLMSLGMPWFIKTVKHGISHSSLVYIDSGGVVYTIIALLLAVWSLFTILSCGGYQMSKRTGSALMLTYLLFVILAILSEMGIFFDQC</sequence>
<keyword evidence="14" id="KW-0406">Ion transport</keyword>
<feature type="signal peptide" evidence="18">
    <location>
        <begin position="1"/>
        <end position="21"/>
    </location>
</feature>
<dbReference type="InterPro" id="IPR004481">
    <property type="entry name" value="K/Na/Ca-exchanger"/>
</dbReference>
<keyword evidence="13" id="KW-0915">Sodium</keyword>
<reference evidence="20" key="1">
    <citation type="submission" date="2020-03" db="EMBL/GenBank/DDBJ databases">
        <title>Transcriptomic Profiling of the Digestive Tract of the Rat Flea, Xenopsylla cheopis, Following Blood Feeding and Infection with Yersinia pestis.</title>
        <authorList>
            <person name="Bland D.M."/>
            <person name="Martens C.A."/>
            <person name="Virtaneva K."/>
            <person name="Kanakabandi K."/>
            <person name="Long D."/>
            <person name="Rosenke R."/>
            <person name="Saturday G.A."/>
            <person name="Hoyt F.H."/>
            <person name="Bruno D.P."/>
            <person name="Ribeiro J.M.C."/>
            <person name="Hinnebusch J."/>
        </authorList>
    </citation>
    <scope>NUCLEOTIDE SEQUENCE</scope>
</reference>
<evidence type="ECO:0000259" key="19">
    <source>
        <dbReference type="Pfam" id="PF01699"/>
    </source>
</evidence>
<feature type="transmembrane region" description="Helical" evidence="17">
    <location>
        <begin position="454"/>
        <end position="475"/>
    </location>
</feature>
<dbReference type="FunFam" id="1.20.1420.30:FF:000009">
    <property type="entry name" value="sodium/potassium/calcium exchanger 5 isoform X2"/>
    <property type="match status" value="1"/>
</dbReference>
<dbReference type="InterPro" id="IPR004837">
    <property type="entry name" value="NaCa_Exmemb"/>
</dbReference>
<keyword evidence="9" id="KW-0106">Calcium</keyword>
<evidence type="ECO:0000256" key="8">
    <source>
        <dbReference type="ARBA" id="ARBA00022729"/>
    </source>
</evidence>
<evidence type="ECO:0000256" key="2">
    <source>
        <dbReference type="ARBA" id="ARBA00005364"/>
    </source>
</evidence>
<name>A0A6M2DWZ8_XENCH</name>
<dbReference type="GO" id="GO:0008273">
    <property type="term" value="F:calcium, potassium:sodium antiporter activity"/>
    <property type="evidence" value="ECO:0007669"/>
    <property type="project" value="TreeGrafter"/>
</dbReference>